<dbReference type="PANTHER" id="PTHR44591:SF3">
    <property type="entry name" value="RESPONSE REGULATORY DOMAIN-CONTAINING PROTEIN"/>
    <property type="match status" value="1"/>
</dbReference>
<dbReference type="PROSITE" id="PS50110">
    <property type="entry name" value="RESPONSE_REGULATORY"/>
    <property type="match status" value="1"/>
</dbReference>
<keyword evidence="1" id="KW-0597">Phosphoprotein</keyword>
<dbReference type="InterPro" id="IPR050595">
    <property type="entry name" value="Bact_response_regulator"/>
</dbReference>
<dbReference type="GO" id="GO:0000160">
    <property type="term" value="P:phosphorelay signal transduction system"/>
    <property type="evidence" value="ECO:0007669"/>
    <property type="project" value="InterPro"/>
</dbReference>
<dbReference type="InterPro" id="IPR001789">
    <property type="entry name" value="Sig_transdc_resp-reg_receiver"/>
</dbReference>
<dbReference type="SUPFAM" id="SSF52172">
    <property type="entry name" value="CheY-like"/>
    <property type="match status" value="1"/>
</dbReference>
<organism evidence="4 5">
    <name type="scientific">Desulfosarcina widdelii</name>
    <dbReference type="NCBI Taxonomy" id="947919"/>
    <lineage>
        <taxon>Bacteria</taxon>
        <taxon>Pseudomonadati</taxon>
        <taxon>Thermodesulfobacteriota</taxon>
        <taxon>Desulfobacteria</taxon>
        <taxon>Desulfobacterales</taxon>
        <taxon>Desulfosarcinaceae</taxon>
        <taxon>Desulfosarcina</taxon>
    </lineage>
</organism>
<reference evidence="4 5" key="1">
    <citation type="submission" date="2019-11" db="EMBL/GenBank/DDBJ databases">
        <title>Comparative genomics of hydrocarbon-degrading Desulfosarcina strains.</title>
        <authorList>
            <person name="Watanabe M."/>
            <person name="Kojima H."/>
            <person name="Fukui M."/>
        </authorList>
    </citation>
    <scope>NUCLEOTIDE SEQUENCE [LARGE SCALE GENOMIC DNA]</scope>
    <source>
        <strain evidence="4 5">PP31</strain>
    </source>
</reference>
<proteinExistence type="predicted"/>
<evidence type="ECO:0000256" key="1">
    <source>
        <dbReference type="ARBA" id="ARBA00022553"/>
    </source>
</evidence>
<dbReference type="SMART" id="SM00448">
    <property type="entry name" value="REC"/>
    <property type="match status" value="1"/>
</dbReference>
<dbReference type="RefSeq" id="WP_155306755.1">
    <property type="nucleotide sequence ID" value="NZ_AP021875.1"/>
</dbReference>
<dbReference type="PANTHER" id="PTHR44591">
    <property type="entry name" value="STRESS RESPONSE REGULATOR PROTEIN 1"/>
    <property type="match status" value="1"/>
</dbReference>
<evidence type="ECO:0000256" key="2">
    <source>
        <dbReference type="PROSITE-ProRule" id="PRU00169"/>
    </source>
</evidence>
<evidence type="ECO:0000259" key="3">
    <source>
        <dbReference type="PROSITE" id="PS50110"/>
    </source>
</evidence>
<sequence>MMHRKKILIVDPSPNFLRQLKETIEFHETLVDVADAPNADRAREVLRKHLPDVAFIEVEMPLDEGLALIRSIRRLAPDSRIVVLTANASEDCRTQSLEHGADDHLLKEAVTGIRLVDLIHEIIRR</sequence>
<dbReference type="KEGG" id="dwd:DSCW_55010"/>
<gene>
    <name evidence="4" type="ORF">DSCW_55010</name>
</gene>
<evidence type="ECO:0000313" key="5">
    <source>
        <dbReference type="Proteomes" id="UP000427769"/>
    </source>
</evidence>
<dbReference type="Gene3D" id="3.40.50.2300">
    <property type="match status" value="1"/>
</dbReference>
<protein>
    <recommendedName>
        <fullName evidence="3">Response regulatory domain-containing protein</fullName>
    </recommendedName>
</protein>
<accession>A0A5K7ZIB6</accession>
<dbReference type="OrthoDB" id="5420803at2"/>
<dbReference type="Pfam" id="PF00072">
    <property type="entry name" value="Response_reg"/>
    <property type="match status" value="1"/>
</dbReference>
<dbReference type="CDD" id="cd00156">
    <property type="entry name" value="REC"/>
    <property type="match status" value="1"/>
</dbReference>
<dbReference type="InterPro" id="IPR011006">
    <property type="entry name" value="CheY-like_superfamily"/>
</dbReference>
<comment type="caution">
    <text evidence="2">Lacks conserved residue(s) required for the propagation of feature annotation.</text>
</comment>
<name>A0A5K7ZIB6_9BACT</name>
<dbReference type="Proteomes" id="UP000427769">
    <property type="component" value="Chromosome"/>
</dbReference>
<dbReference type="EMBL" id="AP021875">
    <property type="protein sequence ID" value="BBO78084.1"/>
    <property type="molecule type" value="Genomic_DNA"/>
</dbReference>
<dbReference type="AlphaFoldDB" id="A0A5K7ZIB6"/>
<keyword evidence="5" id="KW-1185">Reference proteome</keyword>
<evidence type="ECO:0000313" key="4">
    <source>
        <dbReference type="EMBL" id="BBO78084.1"/>
    </source>
</evidence>
<feature type="domain" description="Response regulatory" evidence="3">
    <location>
        <begin position="6"/>
        <end position="122"/>
    </location>
</feature>